<evidence type="ECO:0000313" key="3">
    <source>
        <dbReference type="Proteomes" id="UP000823388"/>
    </source>
</evidence>
<keyword evidence="3" id="KW-1185">Reference proteome</keyword>
<evidence type="ECO:0000313" key="2">
    <source>
        <dbReference type="EMBL" id="KAG2641176.1"/>
    </source>
</evidence>
<gene>
    <name evidence="2" type="ORF">PVAP13_2KG166096</name>
</gene>
<accession>A0A8T0W5K4</accession>
<dbReference type="Proteomes" id="UP000823388">
    <property type="component" value="Chromosome 2K"/>
</dbReference>
<organism evidence="2 3">
    <name type="scientific">Panicum virgatum</name>
    <name type="common">Blackwell switchgrass</name>
    <dbReference type="NCBI Taxonomy" id="38727"/>
    <lineage>
        <taxon>Eukaryota</taxon>
        <taxon>Viridiplantae</taxon>
        <taxon>Streptophyta</taxon>
        <taxon>Embryophyta</taxon>
        <taxon>Tracheophyta</taxon>
        <taxon>Spermatophyta</taxon>
        <taxon>Magnoliopsida</taxon>
        <taxon>Liliopsida</taxon>
        <taxon>Poales</taxon>
        <taxon>Poaceae</taxon>
        <taxon>PACMAD clade</taxon>
        <taxon>Panicoideae</taxon>
        <taxon>Panicodae</taxon>
        <taxon>Paniceae</taxon>
        <taxon>Panicinae</taxon>
        <taxon>Panicum</taxon>
        <taxon>Panicum sect. Hiantes</taxon>
    </lineage>
</organism>
<evidence type="ECO:0000256" key="1">
    <source>
        <dbReference type="SAM" id="MobiDB-lite"/>
    </source>
</evidence>
<name>A0A8T0W5K4_PANVG</name>
<feature type="compositionally biased region" description="Pro residues" evidence="1">
    <location>
        <begin position="37"/>
        <end position="62"/>
    </location>
</feature>
<reference evidence="2" key="1">
    <citation type="submission" date="2020-05" db="EMBL/GenBank/DDBJ databases">
        <title>WGS assembly of Panicum virgatum.</title>
        <authorList>
            <person name="Lovell J.T."/>
            <person name="Jenkins J."/>
            <person name="Shu S."/>
            <person name="Juenger T.E."/>
            <person name="Schmutz J."/>
        </authorList>
    </citation>
    <scope>NUCLEOTIDE SEQUENCE</scope>
    <source>
        <strain evidence="2">AP13</strain>
    </source>
</reference>
<dbReference type="EMBL" id="CM029039">
    <property type="protein sequence ID" value="KAG2641176.1"/>
    <property type="molecule type" value="Genomic_DNA"/>
</dbReference>
<sequence length="224" mass="24741">MASSRRCSNDPSAPCHDCVYHELPLLSHVRSLAPTPRPLALPSPHPFQDPTSPPALPSPHPFQDPTNRRRSRGCWRLLSPHASPRWGRPSPLRSEASSGCCVELLECLLEALGISVTAVSPVLMQYRWAAVSPVLTQYRWAVCSIWRRQPRGAFAEGCHAGAETAPPAASWWRTGGWLEVEGEADVCDPRVSERRKRNIRDVLVHTEDAYAYSSPAVGPSTHKT</sequence>
<proteinExistence type="predicted"/>
<dbReference type="AlphaFoldDB" id="A0A8T0W5K4"/>
<comment type="caution">
    <text evidence="2">The sequence shown here is derived from an EMBL/GenBank/DDBJ whole genome shotgun (WGS) entry which is preliminary data.</text>
</comment>
<feature type="region of interest" description="Disordered" evidence="1">
    <location>
        <begin position="37"/>
        <end position="69"/>
    </location>
</feature>
<protein>
    <submittedName>
        <fullName evidence="2">Uncharacterized protein</fullName>
    </submittedName>
</protein>